<evidence type="ECO:0000313" key="1">
    <source>
        <dbReference type="EMBL" id="EQD48228.1"/>
    </source>
</evidence>
<sequence>DLYYTLLLKDTGCSSNAARLWELYGGDDLRTKHDFKRVDSQSLLQLARFVLRHAGPGEALRARIKRLVNLYRNGDALATELVHTRCERGADIVRRLGFGEAVAAGIFSLDEHWNGKGRPQGLRGEYIPIGARIALLAQVVDVFNTVGGERAVETEVRRRTGAWFDPQVSRAFFAVARSPAFWSGLRPEGLEERVVALEPDASTVLVDEPRLDSIAEAFADIIDAKSSFTYGHSQRVARYADAIAAELEVPESR</sequence>
<dbReference type="PANTHER" id="PTHR45228:SF5">
    <property type="entry name" value="CYCLIC DI-GMP PHOSPHODIESTERASE VC_1348-RELATED"/>
    <property type="match status" value="1"/>
</dbReference>
<feature type="non-terminal residue" evidence="1">
    <location>
        <position position="253"/>
    </location>
</feature>
<dbReference type="InterPro" id="IPR052020">
    <property type="entry name" value="Cyclic_di-GMP/3'3'-cGAMP_PDE"/>
</dbReference>
<gene>
    <name evidence="1" type="ORF">B1A_14128</name>
</gene>
<organism evidence="1">
    <name type="scientific">mine drainage metagenome</name>
    <dbReference type="NCBI Taxonomy" id="410659"/>
    <lineage>
        <taxon>unclassified sequences</taxon>
        <taxon>metagenomes</taxon>
        <taxon>ecological metagenomes</taxon>
    </lineage>
</organism>
<accession>T0ZUL4</accession>
<dbReference type="PANTHER" id="PTHR45228">
    <property type="entry name" value="CYCLIC DI-GMP PHOSPHODIESTERASE TM_0186-RELATED"/>
    <property type="match status" value="1"/>
</dbReference>
<keyword evidence="1" id="KW-0378">Hydrolase</keyword>
<dbReference type="Gene3D" id="1.10.3210.10">
    <property type="entry name" value="Hypothetical protein af1432"/>
    <property type="match status" value="2"/>
</dbReference>
<dbReference type="GO" id="GO:0016787">
    <property type="term" value="F:hydrolase activity"/>
    <property type="evidence" value="ECO:0007669"/>
    <property type="project" value="UniProtKB-KW"/>
</dbReference>
<name>T0ZUL4_9ZZZZ</name>
<dbReference type="EMBL" id="AUZX01010364">
    <property type="protein sequence ID" value="EQD48228.1"/>
    <property type="molecule type" value="Genomic_DNA"/>
</dbReference>
<comment type="caution">
    <text evidence="1">The sequence shown here is derived from an EMBL/GenBank/DDBJ whole genome shotgun (WGS) entry which is preliminary data.</text>
</comment>
<dbReference type="Pfam" id="PF13487">
    <property type="entry name" value="HD_5"/>
    <property type="match status" value="1"/>
</dbReference>
<reference evidence="1" key="1">
    <citation type="submission" date="2013-08" db="EMBL/GenBank/DDBJ databases">
        <authorList>
            <person name="Mendez C."/>
            <person name="Richter M."/>
            <person name="Ferrer M."/>
            <person name="Sanchez J."/>
        </authorList>
    </citation>
    <scope>NUCLEOTIDE SEQUENCE</scope>
</reference>
<feature type="non-terminal residue" evidence="1">
    <location>
        <position position="1"/>
    </location>
</feature>
<proteinExistence type="predicted"/>
<dbReference type="AlphaFoldDB" id="T0ZUL4"/>
<reference evidence="1" key="2">
    <citation type="journal article" date="2014" name="ISME J.">
        <title>Microbial stratification in low pH oxic and suboxic macroscopic growths along an acid mine drainage.</title>
        <authorList>
            <person name="Mendez-Garcia C."/>
            <person name="Mesa V."/>
            <person name="Sprenger R.R."/>
            <person name="Richter M."/>
            <person name="Diez M.S."/>
            <person name="Solano J."/>
            <person name="Bargiela R."/>
            <person name="Golyshina O.V."/>
            <person name="Manteca A."/>
            <person name="Ramos J.L."/>
            <person name="Gallego J.R."/>
            <person name="Llorente I."/>
            <person name="Martins Dos Santos V.A."/>
            <person name="Jensen O.N."/>
            <person name="Pelaez A.I."/>
            <person name="Sanchez J."/>
            <person name="Ferrer M."/>
        </authorList>
    </citation>
    <scope>NUCLEOTIDE SEQUENCE</scope>
</reference>
<protein>
    <submittedName>
        <fullName evidence="1">Metal-dependent phosphohydrolase</fullName>
    </submittedName>
</protein>